<reference evidence="2 3" key="1">
    <citation type="submission" date="2022-10" db="EMBL/GenBank/DDBJ databases">
        <title>paucibacter sp. hw8 Genome sequencing.</title>
        <authorList>
            <person name="Park S."/>
        </authorList>
    </citation>
    <scope>NUCLEOTIDE SEQUENCE [LARGE SCALE GENOMIC DNA]</scope>
    <source>
        <strain evidence="3">hw8</strain>
    </source>
</reference>
<organism evidence="2 3">
    <name type="scientific">Roseateles koreensis</name>
    <dbReference type="NCBI Taxonomy" id="2987526"/>
    <lineage>
        <taxon>Bacteria</taxon>
        <taxon>Pseudomonadati</taxon>
        <taxon>Pseudomonadota</taxon>
        <taxon>Betaproteobacteria</taxon>
        <taxon>Burkholderiales</taxon>
        <taxon>Sphaerotilaceae</taxon>
        <taxon>Roseateles</taxon>
    </lineage>
</organism>
<gene>
    <name evidence="2" type="ORF">PRZ01_10670</name>
</gene>
<sequence length="233" mass="25913">MRHAPVTGRWALRVAGLLIALMPIAAPIKAEAQPAPDAKKSISIYTCTTLDGRKLTSDRPIAECSGREQRILNTDGSQRATLPPALSPEEMALHEAHERQLVAERAAQKDAVRRDRTLMLRFPNQAAHQRARAAALDDANKARLISERRIKDLALERKPLTDEAEFYKNRQLPAKLKQQLDANDASVLAQQQLIENQKAELVRINTRYDAELARLKKLWNGATPGSLGPIDTP</sequence>
<evidence type="ECO:0000313" key="3">
    <source>
        <dbReference type="Proteomes" id="UP001219862"/>
    </source>
</evidence>
<accession>A0ABT5KRU7</accession>
<dbReference type="RefSeq" id="WP_273596767.1">
    <property type="nucleotide sequence ID" value="NZ_JAQQXS010000008.1"/>
</dbReference>
<feature type="chain" id="PRO_5045570102" description="DUF4124 domain-containing protein" evidence="1">
    <location>
        <begin position="33"/>
        <end position="233"/>
    </location>
</feature>
<dbReference type="EMBL" id="JAQQXS010000008">
    <property type="protein sequence ID" value="MDC8785655.1"/>
    <property type="molecule type" value="Genomic_DNA"/>
</dbReference>
<protein>
    <recommendedName>
        <fullName evidence="4">DUF4124 domain-containing protein</fullName>
    </recommendedName>
</protein>
<comment type="caution">
    <text evidence="2">The sequence shown here is derived from an EMBL/GenBank/DDBJ whole genome shotgun (WGS) entry which is preliminary data.</text>
</comment>
<keyword evidence="1" id="KW-0732">Signal</keyword>
<evidence type="ECO:0000256" key="1">
    <source>
        <dbReference type="SAM" id="SignalP"/>
    </source>
</evidence>
<evidence type="ECO:0000313" key="2">
    <source>
        <dbReference type="EMBL" id="MDC8785655.1"/>
    </source>
</evidence>
<dbReference type="Proteomes" id="UP001219862">
    <property type="component" value="Unassembled WGS sequence"/>
</dbReference>
<keyword evidence="3" id="KW-1185">Reference proteome</keyword>
<evidence type="ECO:0008006" key="4">
    <source>
        <dbReference type="Google" id="ProtNLM"/>
    </source>
</evidence>
<feature type="signal peptide" evidence="1">
    <location>
        <begin position="1"/>
        <end position="32"/>
    </location>
</feature>
<proteinExistence type="predicted"/>
<name>A0ABT5KRU7_9BURK</name>